<dbReference type="RefSeq" id="WP_114413168.1">
    <property type="nucleotide sequence ID" value="NZ_QPJQ01000034.1"/>
</dbReference>
<dbReference type="Proteomes" id="UP000253506">
    <property type="component" value="Unassembled WGS sequence"/>
</dbReference>
<evidence type="ECO:0000313" key="4">
    <source>
        <dbReference type="EMBL" id="RCW96473.1"/>
    </source>
</evidence>
<evidence type="ECO:0000313" key="5">
    <source>
        <dbReference type="Proteomes" id="UP000253506"/>
    </source>
</evidence>
<protein>
    <submittedName>
        <fullName evidence="4">AraC family transcriptional regulator with amidase-like domain</fullName>
    </submittedName>
</protein>
<dbReference type="InterPro" id="IPR052158">
    <property type="entry name" value="INH-QAR"/>
</dbReference>
<gene>
    <name evidence="4" type="ORF">DFP77_13426</name>
</gene>
<dbReference type="InterPro" id="IPR018060">
    <property type="entry name" value="HTH_AraC"/>
</dbReference>
<dbReference type="Pfam" id="PF01965">
    <property type="entry name" value="DJ-1_PfpI"/>
    <property type="match status" value="1"/>
</dbReference>
<feature type="domain" description="HTH araC/xylS-type" evidence="3">
    <location>
        <begin position="228"/>
        <end position="326"/>
    </location>
</feature>
<evidence type="ECO:0000259" key="3">
    <source>
        <dbReference type="PROSITE" id="PS01124"/>
    </source>
</evidence>
<dbReference type="Gene3D" id="1.10.10.60">
    <property type="entry name" value="Homeodomain-like"/>
    <property type="match status" value="1"/>
</dbReference>
<keyword evidence="2" id="KW-0804">Transcription</keyword>
<dbReference type="PANTHER" id="PTHR43130">
    <property type="entry name" value="ARAC-FAMILY TRANSCRIPTIONAL REGULATOR"/>
    <property type="match status" value="1"/>
</dbReference>
<dbReference type="Pfam" id="PF12833">
    <property type="entry name" value="HTH_18"/>
    <property type="match status" value="1"/>
</dbReference>
<keyword evidence="1" id="KW-0805">Transcription regulation</keyword>
<dbReference type="SMART" id="SM00342">
    <property type="entry name" value="HTH_ARAC"/>
    <property type="match status" value="1"/>
</dbReference>
<dbReference type="SUPFAM" id="SSF46689">
    <property type="entry name" value="Homeodomain-like"/>
    <property type="match status" value="2"/>
</dbReference>
<comment type="caution">
    <text evidence="4">The sequence shown here is derived from an EMBL/GenBank/DDBJ whole genome shotgun (WGS) entry which is preliminary data.</text>
</comment>
<dbReference type="InterPro" id="IPR002818">
    <property type="entry name" value="DJ-1/PfpI"/>
</dbReference>
<accession>A0A368ZN69</accession>
<dbReference type="InterPro" id="IPR029062">
    <property type="entry name" value="Class_I_gatase-like"/>
</dbReference>
<reference evidence="4 5" key="1">
    <citation type="submission" date="2018-07" db="EMBL/GenBank/DDBJ databases">
        <title>Genomic Encyclopedia of Type Strains, Phase III (KMG-III): the genomes of soil and plant-associated and newly described type strains.</title>
        <authorList>
            <person name="Whitman W."/>
        </authorList>
    </citation>
    <scope>NUCLEOTIDE SEQUENCE [LARGE SCALE GENOMIC DNA]</scope>
    <source>
        <strain evidence="4 5">CECT 7731</strain>
    </source>
</reference>
<sequence>MSVITKIQVYFIMMPNSVLLDTIGPAEAFQYANRFVAGAEPLNQRQFELHFVGPEVKVENTLGLNIQVEPLPDVIAVNSWVVSTGLAGDLIDLDTPAMEATIGWLAQQENYIGRYISICAGTLLFAKAGLLAGRACTTHHMHLDELQAIESTAKVLGNRLFAVDGCFYSSAGVTAGIDLALYLIQQEFGANCASQVARHMVLFSRRGPNDPSQSPWLENRNHFHQSVHRVQDAIQVDPARNWSLESLAAVAQCSPRHLVRLFKESAGVTTREYIHKLRLALAMQFLQSTSLPIEEVAERCGFDDPRQFRRLWARQHEFPPSHYRAKY</sequence>
<dbReference type="PANTHER" id="PTHR43130:SF3">
    <property type="entry name" value="HTH-TYPE TRANSCRIPTIONAL REGULATOR RV1931C"/>
    <property type="match status" value="1"/>
</dbReference>
<dbReference type="AlphaFoldDB" id="A0A368ZN69"/>
<dbReference type="Gene3D" id="3.40.50.880">
    <property type="match status" value="1"/>
</dbReference>
<evidence type="ECO:0000256" key="1">
    <source>
        <dbReference type="ARBA" id="ARBA00023015"/>
    </source>
</evidence>
<dbReference type="GO" id="GO:0003700">
    <property type="term" value="F:DNA-binding transcription factor activity"/>
    <property type="evidence" value="ECO:0007669"/>
    <property type="project" value="InterPro"/>
</dbReference>
<dbReference type="EMBL" id="QPJQ01000034">
    <property type="protein sequence ID" value="RCW96473.1"/>
    <property type="molecule type" value="Genomic_DNA"/>
</dbReference>
<dbReference type="GO" id="GO:0043565">
    <property type="term" value="F:sequence-specific DNA binding"/>
    <property type="evidence" value="ECO:0007669"/>
    <property type="project" value="InterPro"/>
</dbReference>
<evidence type="ECO:0000256" key="2">
    <source>
        <dbReference type="ARBA" id="ARBA00023163"/>
    </source>
</evidence>
<name>A0A368ZN69_9GAMM</name>
<dbReference type="SUPFAM" id="SSF52317">
    <property type="entry name" value="Class I glutamine amidotransferase-like"/>
    <property type="match status" value="1"/>
</dbReference>
<organism evidence="4 5">
    <name type="scientific">Marinomonas foliarum</name>
    <dbReference type="NCBI Taxonomy" id="491950"/>
    <lineage>
        <taxon>Bacteria</taxon>
        <taxon>Pseudomonadati</taxon>
        <taxon>Pseudomonadota</taxon>
        <taxon>Gammaproteobacteria</taxon>
        <taxon>Oceanospirillales</taxon>
        <taxon>Oceanospirillaceae</taxon>
        <taxon>Marinomonas</taxon>
    </lineage>
</organism>
<dbReference type="PROSITE" id="PS01124">
    <property type="entry name" value="HTH_ARAC_FAMILY_2"/>
    <property type="match status" value="1"/>
</dbReference>
<dbReference type="InterPro" id="IPR009057">
    <property type="entry name" value="Homeodomain-like_sf"/>
</dbReference>
<proteinExistence type="predicted"/>
<dbReference type="OrthoDB" id="9803764at2"/>